<keyword evidence="5" id="KW-1185">Reference proteome</keyword>
<dbReference type="Pfam" id="PF07987">
    <property type="entry name" value="DUF1775"/>
    <property type="match status" value="1"/>
</dbReference>
<dbReference type="PROSITE" id="PS51318">
    <property type="entry name" value="TAT"/>
    <property type="match status" value="1"/>
</dbReference>
<evidence type="ECO:0000256" key="1">
    <source>
        <dbReference type="SAM" id="MobiDB-lite"/>
    </source>
</evidence>
<organism evidence="4 5">
    <name type="scientific">Naasia aerilata</name>
    <dbReference type="NCBI Taxonomy" id="1162966"/>
    <lineage>
        <taxon>Bacteria</taxon>
        <taxon>Bacillati</taxon>
        <taxon>Actinomycetota</taxon>
        <taxon>Actinomycetes</taxon>
        <taxon>Micrococcales</taxon>
        <taxon>Microbacteriaceae</taxon>
        <taxon>Naasia</taxon>
    </lineage>
</organism>
<evidence type="ECO:0000313" key="4">
    <source>
        <dbReference type="EMBL" id="BDZ44252.1"/>
    </source>
</evidence>
<sequence>MHTITSSSRRVRRRALAAGILGTALALAAPLAASAHVRVTPDQAEPGGYSQLTFRVPNESDTAGTVRVEVTLPADTPFASVSYQPVAGWTTTADPTPLPKPVTVNGNDLTEAVTSVVWQADPGVQIAPGQFQLFTLSVGPVPEVGSITLPATQTYSDGTVAEWNGDAEAEEPAPVVYVTDPPPARTRTTPRRRATSPR</sequence>
<feature type="region of interest" description="Disordered" evidence="1">
    <location>
        <begin position="162"/>
        <end position="198"/>
    </location>
</feature>
<feature type="signal peptide" evidence="2">
    <location>
        <begin position="1"/>
        <end position="28"/>
    </location>
</feature>
<name>A0ABM8G7V6_9MICO</name>
<feature type="compositionally biased region" description="Basic residues" evidence="1">
    <location>
        <begin position="188"/>
        <end position="198"/>
    </location>
</feature>
<evidence type="ECO:0000313" key="5">
    <source>
        <dbReference type="Proteomes" id="UP001321498"/>
    </source>
</evidence>
<dbReference type="InterPro" id="IPR006311">
    <property type="entry name" value="TAT_signal"/>
</dbReference>
<feature type="chain" id="PRO_5046254226" description="YncI copper-binding domain-containing protein" evidence="2">
    <location>
        <begin position="29"/>
        <end position="198"/>
    </location>
</feature>
<proteinExistence type="predicted"/>
<gene>
    <name evidence="4" type="ORF">GCM10025866_01610</name>
</gene>
<protein>
    <recommendedName>
        <fullName evidence="3">YncI copper-binding domain-containing protein</fullName>
    </recommendedName>
</protein>
<dbReference type="Proteomes" id="UP001321498">
    <property type="component" value="Chromosome"/>
</dbReference>
<dbReference type="CDD" id="cd08545">
    <property type="entry name" value="YcnI_like"/>
    <property type="match status" value="1"/>
</dbReference>
<keyword evidence="2" id="KW-0732">Signal</keyword>
<dbReference type="RefSeq" id="WP_286277724.1">
    <property type="nucleotide sequence ID" value="NZ_AP027731.1"/>
</dbReference>
<dbReference type="EMBL" id="AP027731">
    <property type="protein sequence ID" value="BDZ44252.1"/>
    <property type="molecule type" value="Genomic_DNA"/>
</dbReference>
<accession>A0ABM8G7V6</accession>
<evidence type="ECO:0000256" key="2">
    <source>
        <dbReference type="SAM" id="SignalP"/>
    </source>
</evidence>
<dbReference type="InterPro" id="IPR012533">
    <property type="entry name" value="YcnI-copper_dom"/>
</dbReference>
<dbReference type="InterPro" id="IPR038507">
    <property type="entry name" value="YcnI-like_sf"/>
</dbReference>
<feature type="domain" description="YncI copper-binding" evidence="3">
    <location>
        <begin position="36"/>
        <end position="177"/>
    </location>
</feature>
<dbReference type="Gene3D" id="2.60.40.2230">
    <property type="entry name" value="Uncharacterised protein YcnI-like PF07987, DUF1775"/>
    <property type="match status" value="1"/>
</dbReference>
<evidence type="ECO:0000259" key="3">
    <source>
        <dbReference type="Pfam" id="PF07987"/>
    </source>
</evidence>
<reference evidence="5" key="1">
    <citation type="journal article" date="2019" name="Int. J. Syst. Evol. Microbiol.">
        <title>The Global Catalogue of Microorganisms (GCM) 10K type strain sequencing project: providing services to taxonomists for standard genome sequencing and annotation.</title>
        <authorList>
            <consortium name="The Broad Institute Genomics Platform"/>
            <consortium name="The Broad Institute Genome Sequencing Center for Infectious Disease"/>
            <person name="Wu L."/>
            <person name="Ma J."/>
        </authorList>
    </citation>
    <scope>NUCLEOTIDE SEQUENCE [LARGE SCALE GENOMIC DNA]</scope>
    <source>
        <strain evidence="5">NBRC 108725</strain>
    </source>
</reference>